<dbReference type="RefSeq" id="WP_182844579.1">
    <property type="nucleotide sequence ID" value="NZ_BAAALP010000055.1"/>
</dbReference>
<name>A0A7W3LQI6_ACTNM</name>
<comment type="caution">
    <text evidence="2">The sequence shown here is derived from an EMBL/GenBank/DDBJ whole genome shotgun (WGS) entry which is preliminary data.</text>
</comment>
<organism evidence="2 3">
    <name type="scientific">Actinomadura namibiensis</name>
    <dbReference type="NCBI Taxonomy" id="182080"/>
    <lineage>
        <taxon>Bacteria</taxon>
        <taxon>Bacillati</taxon>
        <taxon>Actinomycetota</taxon>
        <taxon>Actinomycetes</taxon>
        <taxon>Streptosporangiales</taxon>
        <taxon>Thermomonosporaceae</taxon>
        <taxon>Actinomadura</taxon>
    </lineage>
</organism>
<evidence type="ECO:0000259" key="1">
    <source>
        <dbReference type="Pfam" id="PF04149"/>
    </source>
</evidence>
<dbReference type="InterPro" id="IPR007278">
    <property type="entry name" value="DUF397"/>
</dbReference>
<proteinExistence type="predicted"/>
<reference evidence="2 3" key="1">
    <citation type="submission" date="2020-08" db="EMBL/GenBank/DDBJ databases">
        <title>Genomic Encyclopedia of Type Strains, Phase IV (KMG-IV): sequencing the most valuable type-strain genomes for metagenomic binning, comparative biology and taxonomic classification.</title>
        <authorList>
            <person name="Goeker M."/>
        </authorList>
    </citation>
    <scope>NUCLEOTIDE SEQUENCE [LARGE SCALE GENOMIC DNA]</scope>
    <source>
        <strain evidence="2 3">DSM 44197</strain>
    </source>
</reference>
<protein>
    <recommendedName>
        <fullName evidence="1">DUF397 domain-containing protein</fullName>
    </recommendedName>
</protein>
<accession>A0A7W3LQI6</accession>
<gene>
    <name evidence="2" type="ORF">HNR61_003990</name>
</gene>
<dbReference type="EMBL" id="JACJIA010000004">
    <property type="protein sequence ID" value="MBA8952350.1"/>
    <property type="molecule type" value="Genomic_DNA"/>
</dbReference>
<evidence type="ECO:0000313" key="2">
    <source>
        <dbReference type="EMBL" id="MBA8952350.1"/>
    </source>
</evidence>
<keyword evidence="3" id="KW-1185">Reference proteome</keyword>
<dbReference type="Pfam" id="PF04149">
    <property type="entry name" value="DUF397"/>
    <property type="match status" value="1"/>
</dbReference>
<sequence length="61" mass="6460">MDLSKAKWRKSSLSSDSGDACIEVAADASVAGIRDSKDPDRGAILLNRTEARALAARIKNS</sequence>
<feature type="domain" description="DUF397" evidence="1">
    <location>
        <begin position="6"/>
        <end position="59"/>
    </location>
</feature>
<dbReference type="Proteomes" id="UP000572680">
    <property type="component" value="Unassembled WGS sequence"/>
</dbReference>
<evidence type="ECO:0000313" key="3">
    <source>
        <dbReference type="Proteomes" id="UP000572680"/>
    </source>
</evidence>
<dbReference type="AlphaFoldDB" id="A0A7W3LQI6"/>